<evidence type="ECO:0000313" key="2">
    <source>
        <dbReference type="Proteomes" id="UP000184465"/>
    </source>
</evidence>
<dbReference type="OrthoDB" id="9831453at2"/>
<dbReference type="EMBL" id="FRAG01000007">
    <property type="protein sequence ID" value="SHJ73057.1"/>
    <property type="molecule type" value="Genomic_DNA"/>
</dbReference>
<accession>A0A1M6LPB6</accession>
<organism evidence="1 2">
    <name type="scientific">Paramaledivibacter caminithermalis (strain DSM 15212 / CIP 107654 / DViRD3)</name>
    <name type="common">Clostridium caminithermale</name>
    <dbReference type="NCBI Taxonomy" id="1121301"/>
    <lineage>
        <taxon>Bacteria</taxon>
        <taxon>Bacillati</taxon>
        <taxon>Bacillota</taxon>
        <taxon>Clostridia</taxon>
        <taxon>Peptostreptococcales</taxon>
        <taxon>Caminicellaceae</taxon>
        <taxon>Paramaledivibacter</taxon>
    </lineage>
</organism>
<reference evidence="2" key="1">
    <citation type="submission" date="2016-11" db="EMBL/GenBank/DDBJ databases">
        <authorList>
            <person name="Varghese N."/>
            <person name="Submissions S."/>
        </authorList>
    </citation>
    <scope>NUCLEOTIDE SEQUENCE [LARGE SCALE GENOMIC DNA]</scope>
    <source>
        <strain evidence="2">DSM 15212 / CIP 107654 / DViRD3</strain>
    </source>
</reference>
<gene>
    <name evidence="1" type="ORF">SAMN02745912_00880</name>
</gene>
<protein>
    <submittedName>
        <fullName evidence="1">Uncharacterized protein</fullName>
    </submittedName>
</protein>
<proteinExistence type="predicted"/>
<dbReference type="Proteomes" id="UP000184465">
    <property type="component" value="Unassembled WGS sequence"/>
</dbReference>
<dbReference type="AlphaFoldDB" id="A0A1M6LPB6"/>
<name>A0A1M6LPB6_PARC5</name>
<dbReference type="STRING" id="1121301.SAMN02745912_00880"/>
<sequence>MIKKKIVTLLLVCSLILGSFGSISFGANYDSIIDGKAKIFRDISAIGNKLSFSSTENTEAKIVNLQIIGNTFSASGSIEGENSFNIKGRVTDYEITDVRDLTNNYEVVSVYIIDNDTRLILTDKANKDMIYVDIDGYKITSQKQLFYNRYWYTQILEPEKRRISGRQRRAYNTNYDDKFEREYEIYGDRYTEILEVGYYYNWPEEMDARSDGSFFKSTLNINSKKTILQEYGETREIELSGCSLEVTGAEFHVATDQGQYVESMQTYAFGDDIGSGFSVDIGFWLDIPKVPFGITTSYDETVHVEEDDEGYYSFHVENSGSEKAVQVGTEWDPYEYHLVDENDYFKAEVFVCAESSYVDTGRRNKFSTKWEYEVVSSGINQGHAVDSFYDSESFSNSLYYDLTE</sequence>
<keyword evidence="2" id="KW-1185">Reference proteome</keyword>
<evidence type="ECO:0000313" key="1">
    <source>
        <dbReference type="EMBL" id="SHJ73057.1"/>
    </source>
</evidence>
<dbReference type="RefSeq" id="WP_073147364.1">
    <property type="nucleotide sequence ID" value="NZ_FRAG01000007.1"/>
</dbReference>